<comment type="pathway">
    <text evidence="2">Energy metabolism; oxidative phosphorylation.</text>
</comment>
<dbReference type="Gene3D" id="4.10.49.10">
    <property type="entry name" value="Cytochrome c oxidase subunit VIIc"/>
    <property type="match status" value="1"/>
</dbReference>
<evidence type="ECO:0000256" key="8">
    <source>
        <dbReference type="ARBA" id="ARBA00022989"/>
    </source>
</evidence>
<dbReference type="Proteomes" id="UP001519460">
    <property type="component" value="Unassembled WGS sequence"/>
</dbReference>
<evidence type="ECO:0000256" key="11">
    <source>
        <dbReference type="ARBA" id="ARBA00031140"/>
    </source>
</evidence>
<keyword evidence="9" id="KW-0496">Mitochondrion</keyword>
<sequence length="81" mass="9415">MLLRQVSRLSQMARKFSTTALRRVDSQDWKQYGVPGSNIPFDITNRYKLTAYFCVYFGIGFNAPFLLVIHQFLKHAPAEDE</sequence>
<evidence type="ECO:0000313" key="14">
    <source>
        <dbReference type="Proteomes" id="UP001519460"/>
    </source>
</evidence>
<dbReference type="InterPro" id="IPR036636">
    <property type="entry name" value="COX7C/Cox8_sf"/>
</dbReference>
<feature type="transmembrane region" description="Helical" evidence="12">
    <location>
        <begin position="49"/>
        <end position="73"/>
    </location>
</feature>
<evidence type="ECO:0000256" key="9">
    <source>
        <dbReference type="ARBA" id="ARBA00023128"/>
    </source>
</evidence>
<dbReference type="SUPFAM" id="SSF81427">
    <property type="entry name" value="Mitochondrial cytochrome c oxidase subunit VIIc (aka VIIIa)"/>
    <property type="match status" value="1"/>
</dbReference>
<evidence type="ECO:0000256" key="3">
    <source>
        <dbReference type="ARBA" id="ARBA00010514"/>
    </source>
</evidence>
<keyword evidence="14" id="KW-1185">Reference proteome</keyword>
<evidence type="ECO:0000256" key="2">
    <source>
        <dbReference type="ARBA" id="ARBA00004673"/>
    </source>
</evidence>
<organism evidence="13 14">
    <name type="scientific">Batillaria attramentaria</name>
    <dbReference type="NCBI Taxonomy" id="370345"/>
    <lineage>
        <taxon>Eukaryota</taxon>
        <taxon>Metazoa</taxon>
        <taxon>Spiralia</taxon>
        <taxon>Lophotrochozoa</taxon>
        <taxon>Mollusca</taxon>
        <taxon>Gastropoda</taxon>
        <taxon>Caenogastropoda</taxon>
        <taxon>Sorbeoconcha</taxon>
        <taxon>Cerithioidea</taxon>
        <taxon>Batillariidae</taxon>
        <taxon>Batillaria</taxon>
    </lineage>
</organism>
<dbReference type="CDD" id="cd00929">
    <property type="entry name" value="Cyt_c_Oxidase_VIIc"/>
    <property type="match status" value="1"/>
</dbReference>
<keyword evidence="7" id="KW-0809">Transit peptide</keyword>
<dbReference type="PANTHER" id="PTHR13313">
    <property type="entry name" value="CYTOCHROME C OXIDASE SUBUNIT VIIC"/>
    <property type="match status" value="1"/>
</dbReference>
<dbReference type="PANTHER" id="PTHR13313:SF0">
    <property type="entry name" value="CYTOCHROME C OXIDASE SUBUNIT 7C, MITOCHONDRIAL"/>
    <property type="match status" value="1"/>
</dbReference>
<evidence type="ECO:0000256" key="12">
    <source>
        <dbReference type="SAM" id="Phobius"/>
    </source>
</evidence>
<comment type="similarity">
    <text evidence="3">Belongs to the cytochrome c oxidase VIIc family.</text>
</comment>
<accession>A0ABD0LEN9</accession>
<dbReference type="GO" id="GO:0005743">
    <property type="term" value="C:mitochondrial inner membrane"/>
    <property type="evidence" value="ECO:0007669"/>
    <property type="project" value="UniProtKB-SubCell"/>
</dbReference>
<dbReference type="FunFam" id="4.10.49.10:FF:000001">
    <property type="entry name" value="Cytochrome c oxidase subunit 7C"/>
    <property type="match status" value="1"/>
</dbReference>
<dbReference type="Pfam" id="PF02935">
    <property type="entry name" value="COX7C"/>
    <property type="match status" value="1"/>
</dbReference>
<dbReference type="EMBL" id="JACVVK020000055">
    <property type="protein sequence ID" value="KAK7497811.1"/>
    <property type="molecule type" value="Genomic_DNA"/>
</dbReference>
<keyword evidence="8 12" id="KW-1133">Transmembrane helix</keyword>
<name>A0ABD0LEN9_9CAEN</name>
<dbReference type="AlphaFoldDB" id="A0ABD0LEN9"/>
<comment type="subcellular location">
    <subcellularLocation>
        <location evidence="1">Mitochondrion inner membrane</location>
        <topology evidence="1">Single-pass membrane protein</topology>
    </subcellularLocation>
</comment>
<protein>
    <recommendedName>
        <fullName evidence="4">Cytochrome c oxidase subunit 7C, mitochondrial</fullName>
    </recommendedName>
    <alternativeName>
        <fullName evidence="11">Cytochrome c oxidase polypeptide VIIc</fullName>
    </alternativeName>
</protein>
<gene>
    <name evidence="13" type="ORF">BaRGS_00010945</name>
</gene>
<evidence type="ECO:0000256" key="7">
    <source>
        <dbReference type="ARBA" id="ARBA00022946"/>
    </source>
</evidence>
<comment type="caution">
    <text evidence="13">The sequence shown here is derived from an EMBL/GenBank/DDBJ whole genome shotgun (WGS) entry which is preliminary data.</text>
</comment>
<evidence type="ECO:0000313" key="13">
    <source>
        <dbReference type="EMBL" id="KAK7497811.1"/>
    </source>
</evidence>
<evidence type="ECO:0000256" key="6">
    <source>
        <dbReference type="ARBA" id="ARBA00022792"/>
    </source>
</evidence>
<evidence type="ECO:0000256" key="4">
    <source>
        <dbReference type="ARBA" id="ARBA00017004"/>
    </source>
</evidence>
<evidence type="ECO:0000256" key="5">
    <source>
        <dbReference type="ARBA" id="ARBA00022692"/>
    </source>
</evidence>
<dbReference type="GO" id="GO:0045277">
    <property type="term" value="C:respiratory chain complex IV"/>
    <property type="evidence" value="ECO:0007669"/>
    <property type="project" value="UniProtKB-ARBA"/>
</dbReference>
<proteinExistence type="inferred from homology"/>
<keyword evidence="6" id="KW-0999">Mitochondrion inner membrane</keyword>
<evidence type="ECO:0000256" key="10">
    <source>
        <dbReference type="ARBA" id="ARBA00023136"/>
    </source>
</evidence>
<reference evidence="13 14" key="1">
    <citation type="journal article" date="2023" name="Sci. Data">
        <title>Genome assembly of the Korean intertidal mud-creeper Batillaria attramentaria.</title>
        <authorList>
            <person name="Patra A.K."/>
            <person name="Ho P.T."/>
            <person name="Jun S."/>
            <person name="Lee S.J."/>
            <person name="Kim Y."/>
            <person name="Won Y.J."/>
        </authorList>
    </citation>
    <scope>NUCLEOTIDE SEQUENCE [LARGE SCALE GENOMIC DNA]</scope>
    <source>
        <strain evidence="13">Wonlab-2016</strain>
    </source>
</reference>
<dbReference type="InterPro" id="IPR004202">
    <property type="entry name" value="COX7C/Cox8"/>
</dbReference>
<evidence type="ECO:0000256" key="1">
    <source>
        <dbReference type="ARBA" id="ARBA00004434"/>
    </source>
</evidence>
<keyword evidence="10 12" id="KW-0472">Membrane</keyword>
<keyword evidence="5 12" id="KW-0812">Transmembrane</keyword>